<dbReference type="GO" id="GO:0006351">
    <property type="term" value="P:DNA-templated transcription"/>
    <property type="evidence" value="ECO:0007669"/>
    <property type="project" value="InterPro"/>
</dbReference>
<reference evidence="2" key="1">
    <citation type="submission" date="2020-01" db="EMBL/GenBank/DDBJ databases">
        <authorList>
            <person name="Mishra B."/>
        </authorList>
    </citation>
    <scope>NUCLEOTIDE SEQUENCE [LARGE SCALE GENOMIC DNA]</scope>
</reference>
<dbReference type="Proteomes" id="UP000467841">
    <property type="component" value="Unassembled WGS sequence"/>
</dbReference>
<dbReference type="Pfam" id="PF14144">
    <property type="entry name" value="DOG1"/>
    <property type="match status" value="1"/>
</dbReference>
<dbReference type="PANTHER" id="PTHR46354">
    <property type="entry name" value="DOG1 DOMAIN-CONTAINING PROTEIN"/>
    <property type="match status" value="1"/>
</dbReference>
<dbReference type="PROSITE" id="PS51806">
    <property type="entry name" value="DOG1"/>
    <property type="match status" value="1"/>
</dbReference>
<dbReference type="PANTHER" id="PTHR46354:SF7">
    <property type="entry name" value="PROTEIN DOG1-LIKE 1"/>
    <property type="match status" value="1"/>
</dbReference>
<comment type="caution">
    <text evidence="2">The sequence shown here is derived from an EMBL/GenBank/DDBJ whole genome shotgun (WGS) entry which is preliminary data.</text>
</comment>
<evidence type="ECO:0000313" key="2">
    <source>
        <dbReference type="EMBL" id="CAA7059775.1"/>
    </source>
</evidence>
<accession>A0A6D2L4R8</accession>
<keyword evidence="3" id="KW-1185">Reference proteome</keyword>
<evidence type="ECO:0000313" key="3">
    <source>
        <dbReference type="Proteomes" id="UP000467841"/>
    </source>
</evidence>
<dbReference type="OrthoDB" id="1897224at2759"/>
<dbReference type="EMBL" id="CACVBM020001795">
    <property type="protein sequence ID" value="CAA7059775.1"/>
    <property type="molecule type" value="Genomic_DNA"/>
</dbReference>
<organism evidence="2 3">
    <name type="scientific">Microthlaspi erraticum</name>
    <dbReference type="NCBI Taxonomy" id="1685480"/>
    <lineage>
        <taxon>Eukaryota</taxon>
        <taxon>Viridiplantae</taxon>
        <taxon>Streptophyta</taxon>
        <taxon>Embryophyta</taxon>
        <taxon>Tracheophyta</taxon>
        <taxon>Spermatophyta</taxon>
        <taxon>Magnoliopsida</taxon>
        <taxon>eudicotyledons</taxon>
        <taxon>Gunneridae</taxon>
        <taxon>Pentapetalae</taxon>
        <taxon>rosids</taxon>
        <taxon>malvids</taxon>
        <taxon>Brassicales</taxon>
        <taxon>Brassicaceae</taxon>
        <taxon>Coluteocarpeae</taxon>
        <taxon>Microthlaspi</taxon>
    </lineage>
</organism>
<proteinExistence type="predicted"/>
<dbReference type="InterPro" id="IPR051886">
    <property type="entry name" value="Seed_Dev/Stress_Resp_Reg"/>
</dbReference>
<feature type="domain" description="DOG1" evidence="1">
    <location>
        <begin position="2"/>
        <end position="259"/>
    </location>
</feature>
<gene>
    <name evidence="2" type="ORF">MERR_LOCUS47011</name>
</gene>
<protein>
    <recommendedName>
        <fullName evidence="1">DOG1 domain-containing protein</fullName>
    </recommendedName>
</protein>
<dbReference type="GO" id="GO:0043565">
    <property type="term" value="F:sequence-specific DNA binding"/>
    <property type="evidence" value="ECO:0007669"/>
    <property type="project" value="InterPro"/>
</dbReference>
<evidence type="ECO:0000259" key="1">
    <source>
        <dbReference type="PROSITE" id="PS51806"/>
    </source>
</evidence>
<name>A0A6D2L4R8_9BRAS</name>
<dbReference type="InterPro" id="IPR025422">
    <property type="entry name" value="TGA_domain"/>
</dbReference>
<dbReference type="AlphaFoldDB" id="A0A6D2L4R8"/>
<sequence length="264" mass="29831">MEKVQQDCYNEWMSLQAKRMTELKQALSSGEKDDAELRKLIRTVVGEFKDYAAKRCKHSRRFSSNYFAPTWNTCLENALLWMGGCRPSSFIRLVYAMCGSQIELRLTNFLRNNNIDGLSMEDGETDGGGGGSIGGGEPMSDLTAEQLFKINELHIKTVEEENKLTKRSASLQEDTADMPIAVSAFYKEVIGEADVVVERALDKHEEDMAGLLAEADKLRLTTLTNILEILTPVQAADFLLAGKKRHLSMHEWGRSRERRRLEAY</sequence>